<proteinExistence type="inferred from homology"/>
<dbReference type="GO" id="GO:0008033">
    <property type="term" value="P:tRNA processing"/>
    <property type="evidence" value="ECO:0007669"/>
    <property type="project" value="InterPro"/>
</dbReference>
<protein>
    <submittedName>
        <fullName evidence="6">S-adenosyl-L-methionine-dependent methyltransferase</fullName>
    </submittedName>
</protein>
<feature type="active site" description="Nucleophile" evidence="4">
    <location>
        <position position="418"/>
    </location>
</feature>
<dbReference type="GO" id="GO:0030697">
    <property type="term" value="F:tRNA (uracil(54)-C5)-methyltransferase activity, S-adenosyl methionine-dependent"/>
    <property type="evidence" value="ECO:0007669"/>
    <property type="project" value="InterPro"/>
</dbReference>
<dbReference type="Gene3D" id="2.40.50.1070">
    <property type="match status" value="1"/>
</dbReference>
<dbReference type="PROSITE" id="PS51622">
    <property type="entry name" value="SAM_MT_RNA_M5U_2"/>
    <property type="match status" value="1"/>
</dbReference>
<feature type="binding site" evidence="4">
    <location>
        <position position="340"/>
    </location>
    <ligand>
        <name>S-adenosyl-L-methionine</name>
        <dbReference type="ChEBI" id="CHEBI:59789"/>
    </ligand>
</feature>
<dbReference type="GO" id="GO:0032259">
    <property type="term" value="P:methylation"/>
    <property type="evidence" value="ECO:0007669"/>
    <property type="project" value="UniProtKB-KW"/>
</dbReference>
<keyword evidence="3 4" id="KW-0949">S-adenosyl-L-methionine</keyword>
<feature type="active site" evidence="5">
    <location>
        <position position="418"/>
    </location>
</feature>
<reference evidence="7" key="1">
    <citation type="journal article" date="2018" name="Nat. Microbiol.">
        <title>Leveraging single-cell genomics to expand the fungal tree of life.</title>
        <authorList>
            <person name="Ahrendt S.R."/>
            <person name="Quandt C.A."/>
            <person name="Ciobanu D."/>
            <person name="Clum A."/>
            <person name="Salamov A."/>
            <person name="Andreopoulos B."/>
            <person name="Cheng J.F."/>
            <person name="Woyke T."/>
            <person name="Pelin A."/>
            <person name="Henrissat B."/>
            <person name="Reynolds N.K."/>
            <person name="Benny G.L."/>
            <person name="Smith M.E."/>
            <person name="James T.Y."/>
            <person name="Grigoriev I.V."/>
        </authorList>
    </citation>
    <scope>NUCLEOTIDE SEQUENCE [LARGE SCALE GENOMIC DNA]</scope>
</reference>
<evidence type="ECO:0000256" key="2">
    <source>
        <dbReference type="ARBA" id="ARBA00022679"/>
    </source>
</evidence>
<evidence type="ECO:0000256" key="4">
    <source>
        <dbReference type="PROSITE-ProRule" id="PRU01024"/>
    </source>
</evidence>
<accession>A0A4P9Y2N8</accession>
<dbReference type="EMBL" id="KZ988151">
    <property type="protein sequence ID" value="RKP12954.1"/>
    <property type="molecule type" value="Genomic_DNA"/>
</dbReference>
<comment type="similarity">
    <text evidence="4">Belongs to the class I-like SAM-binding methyltransferase superfamily. RNA M5U methyltransferase family.</text>
</comment>
<dbReference type="InterPro" id="IPR025795">
    <property type="entry name" value="tRNA_(uracil-5-)_MeTrfase"/>
</dbReference>
<dbReference type="SUPFAM" id="SSF53335">
    <property type="entry name" value="S-adenosyl-L-methionine-dependent methyltransferases"/>
    <property type="match status" value="1"/>
</dbReference>
<keyword evidence="7" id="KW-1185">Reference proteome</keyword>
<feature type="binding site" evidence="4">
    <location>
        <position position="285"/>
    </location>
    <ligand>
        <name>S-adenosyl-L-methionine</name>
        <dbReference type="ChEBI" id="CHEBI:59789"/>
    </ligand>
</feature>
<evidence type="ECO:0000256" key="3">
    <source>
        <dbReference type="ARBA" id="ARBA00022691"/>
    </source>
</evidence>
<evidence type="ECO:0000313" key="7">
    <source>
        <dbReference type="Proteomes" id="UP000267251"/>
    </source>
</evidence>
<dbReference type="Gene3D" id="2.40.50.140">
    <property type="entry name" value="Nucleic acid-binding proteins"/>
    <property type="match status" value="1"/>
</dbReference>
<keyword evidence="1 4" id="KW-0489">Methyltransferase</keyword>
<organism evidence="6 7">
    <name type="scientific">Piptocephalis cylindrospora</name>
    <dbReference type="NCBI Taxonomy" id="1907219"/>
    <lineage>
        <taxon>Eukaryota</taxon>
        <taxon>Fungi</taxon>
        <taxon>Fungi incertae sedis</taxon>
        <taxon>Zoopagomycota</taxon>
        <taxon>Zoopagomycotina</taxon>
        <taxon>Zoopagomycetes</taxon>
        <taxon>Zoopagales</taxon>
        <taxon>Piptocephalidaceae</taxon>
        <taxon>Piptocephalis</taxon>
    </lineage>
</organism>
<evidence type="ECO:0000256" key="5">
    <source>
        <dbReference type="PROSITE-ProRule" id="PRU10015"/>
    </source>
</evidence>
<dbReference type="PANTHER" id="PTHR11061:SF30">
    <property type="entry name" value="TRNA (URACIL(54)-C(5))-METHYLTRANSFERASE"/>
    <property type="match status" value="1"/>
</dbReference>
<dbReference type="PROSITE" id="PS01230">
    <property type="entry name" value="TRMA_1"/>
    <property type="match status" value="1"/>
</dbReference>
<dbReference type="InterPro" id="IPR012340">
    <property type="entry name" value="NA-bd_OB-fold"/>
</dbReference>
<dbReference type="PANTHER" id="PTHR11061">
    <property type="entry name" value="RNA M5U METHYLTRANSFERASE"/>
    <property type="match status" value="1"/>
</dbReference>
<dbReference type="SUPFAM" id="SSF50249">
    <property type="entry name" value="Nucleic acid-binding proteins"/>
    <property type="match status" value="1"/>
</dbReference>
<dbReference type="InterPro" id="IPR029063">
    <property type="entry name" value="SAM-dependent_MTases_sf"/>
</dbReference>
<dbReference type="InterPro" id="IPR030390">
    <property type="entry name" value="MeTrfase_TrmA_AS"/>
</dbReference>
<dbReference type="AlphaFoldDB" id="A0A4P9Y2N8"/>
<dbReference type="InterPro" id="IPR010280">
    <property type="entry name" value="U5_MeTrfase_fam"/>
</dbReference>
<dbReference type="Proteomes" id="UP000267251">
    <property type="component" value="Unassembled WGS sequence"/>
</dbReference>
<dbReference type="Gene3D" id="3.40.50.150">
    <property type="entry name" value="Vaccinia Virus protein VP39"/>
    <property type="match status" value="2"/>
</dbReference>
<dbReference type="InterPro" id="IPR030391">
    <property type="entry name" value="MeTrfase_TrmA_CS"/>
</dbReference>
<gene>
    <name evidence="6" type="ORF">BJ684DRAFT_10767</name>
</gene>
<keyword evidence="2 4" id="KW-0808">Transferase</keyword>
<feature type="binding site" evidence="4">
    <location>
        <position position="318"/>
    </location>
    <ligand>
        <name>S-adenosyl-L-methionine</name>
        <dbReference type="ChEBI" id="CHEBI:59789"/>
    </ligand>
</feature>
<dbReference type="PROSITE" id="PS01231">
    <property type="entry name" value="TRMA_2"/>
    <property type="match status" value="1"/>
</dbReference>
<dbReference type="PROSITE" id="PS51687">
    <property type="entry name" value="SAM_MT_RNA_M5U"/>
    <property type="match status" value="1"/>
</dbReference>
<dbReference type="Pfam" id="PF05958">
    <property type="entry name" value="tRNA_U5-meth_tr"/>
    <property type="match status" value="2"/>
</dbReference>
<evidence type="ECO:0000313" key="6">
    <source>
        <dbReference type="EMBL" id="RKP12954.1"/>
    </source>
</evidence>
<evidence type="ECO:0000256" key="1">
    <source>
        <dbReference type="ARBA" id="ARBA00022603"/>
    </source>
</evidence>
<dbReference type="GO" id="GO:0009451">
    <property type="term" value="P:RNA modification"/>
    <property type="evidence" value="ECO:0007669"/>
    <property type="project" value="UniProtKB-ARBA"/>
</dbReference>
<name>A0A4P9Y2N8_9FUNG</name>
<sequence>MRRDIDKLWASLDVTPTVPADGTAPLELFETVEVRIVALSSTGEGIGLLGSFSSKEDTQDEARKGWLIVIPHVLHGEWVQGRVYRNHRGYSYADLDKVLVPAPDRQKAPCTYFGQCGGCQLQHMTYEDQLAFKKLSVEAAFEAQATILGPVVVEKVWASPDQYGYRTKITPHFDRPKSTTQCPDIGFLQQGRRRVLDVEECIIARPVLNAGLTQSRAYVASHLDTYKRGSTILLREDHQIIQPGEEGNDTDSPKEISRVVTNHKEIVRESFGAYQFEFPAGSFFQNNASILPDLTGYVRDHVQGGEEGRKMRFLVDAYCGSGLFSITCASKSFERVLGVEISEDSVKYARRNVELNQHLLPGVPCTYQVGDAETIFQGLDVPGPDTSLIIDPPRKGCSNSFLDQMIQFGPRRVAYVSCNVVTQARDLAYLEEQCRALHVPGWKLEHLCGFDLFPWTAHVEGVALLVRQEE</sequence>
<dbReference type="OrthoDB" id="10250660at2759"/>
<feature type="binding site" evidence="4">
    <location>
        <position position="391"/>
    </location>
    <ligand>
        <name>S-adenosyl-L-methionine</name>
        <dbReference type="ChEBI" id="CHEBI:59789"/>
    </ligand>
</feature>
<dbReference type="CDD" id="cd02440">
    <property type="entry name" value="AdoMet_MTases"/>
    <property type="match status" value="1"/>
</dbReference>